<name>A0A5M4B0U9_9BACT</name>
<reference evidence="1 2" key="1">
    <citation type="submission" date="2019-10" db="EMBL/GenBank/DDBJ databases">
        <title>Prolixibacter strains distinguished by the presence of nitrate reductase genes were adept at nitrate-dependent anaerobic corrosion of metallic iron and carbon steel.</title>
        <authorList>
            <person name="Iino T."/>
            <person name="Shono N."/>
            <person name="Ito K."/>
            <person name="Nakamura R."/>
            <person name="Sueoka K."/>
            <person name="Harayama S."/>
            <person name="Ohkuma M."/>
        </authorList>
    </citation>
    <scope>NUCLEOTIDE SEQUENCE [LARGE SCALE GENOMIC DNA]</scope>
    <source>
        <strain evidence="1 2">JCM 13498</strain>
    </source>
</reference>
<dbReference type="AlphaFoldDB" id="A0A5M4B0U9"/>
<comment type="caution">
    <text evidence="1">The sequence shown here is derived from an EMBL/GenBank/DDBJ whole genome shotgun (WGS) entry which is preliminary data.</text>
</comment>
<accession>A0A5M4B0U9</accession>
<protein>
    <submittedName>
        <fullName evidence="1">Uncharacterized protein</fullName>
    </submittedName>
</protein>
<keyword evidence="2" id="KW-1185">Reference proteome</keyword>
<proteinExistence type="predicted"/>
<gene>
    <name evidence="1" type="ORF">PbJCM13498_26430</name>
</gene>
<dbReference type="EMBL" id="BLAX01000001">
    <property type="protein sequence ID" value="GET33780.1"/>
    <property type="molecule type" value="Genomic_DNA"/>
</dbReference>
<organism evidence="1 2">
    <name type="scientific">Prolixibacter bellariivorans</name>
    <dbReference type="NCBI Taxonomy" id="314319"/>
    <lineage>
        <taxon>Bacteria</taxon>
        <taxon>Pseudomonadati</taxon>
        <taxon>Bacteroidota</taxon>
        <taxon>Bacteroidia</taxon>
        <taxon>Marinilabiliales</taxon>
        <taxon>Prolixibacteraceae</taxon>
        <taxon>Prolixibacter</taxon>
    </lineage>
</organism>
<dbReference type="Proteomes" id="UP000391834">
    <property type="component" value="Unassembled WGS sequence"/>
</dbReference>
<evidence type="ECO:0000313" key="1">
    <source>
        <dbReference type="EMBL" id="GET33780.1"/>
    </source>
</evidence>
<evidence type="ECO:0000313" key="2">
    <source>
        <dbReference type="Proteomes" id="UP000391834"/>
    </source>
</evidence>
<sequence>MFFAACEEDNNWGYNANRTDIIVQNTNVYLLDPGASASIETDAAATEVNTNVGVTVSLSSGKGTFTATKSQLGISAVDDTKQVEFTATINGYVSYAYAIFTMMDPLSVSEPGAVILNSVNDTITYEINAASTAPDAITVTQKINSGSAVTVPKTGGWDVSSDDIVFSGDEFAEGDTVTYSVTATNTNGSISHSVSFVVGKYTFTASDNFTLSQDTMAYDFVGGAFVKATNIDSSDIARVVVPGQSVGFKTIGNAQFVETTELVYTTADVNTIEDEFNAGVAVTTMPDVSVDEYYIYKTIRTVSGQTETYYGLLKVTEIQGAFAGQEDQVAISFERKYLE</sequence>